<dbReference type="InterPro" id="IPR051201">
    <property type="entry name" value="Chloro_Bact_Ser_Proteases"/>
</dbReference>
<evidence type="ECO:0000256" key="5">
    <source>
        <dbReference type="ARBA" id="ARBA00022801"/>
    </source>
</evidence>
<keyword evidence="4 8" id="KW-0812">Transmembrane</keyword>
<dbReference type="PRINTS" id="PR00834">
    <property type="entry name" value="PROTEASES2C"/>
</dbReference>
<dbReference type="Pfam" id="PF02674">
    <property type="entry name" value="Colicin_V"/>
    <property type="match status" value="1"/>
</dbReference>
<reference evidence="9" key="1">
    <citation type="submission" date="2022-12" db="EMBL/GenBank/DDBJ databases">
        <title>Paraconexibacter alkalitolerans sp. nov. and Baekduia alba sp. nov., isolated from soil and emended description of the genera Paraconexibacter (Chun et al., 2020) and Baekduia (An et al., 2020).</title>
        <authorList>
            <person name="Vieira S."/>
            <person name="Huber K.J."/>
            <person name="Geppert A."/>
            <person name="Wolf J."/>
            <person name="Neumann-Schaal M."/>
            <person name="Muesken M."/>
            <person name="Overmann J."/>
        </authorList>
    </citation>
    <scope>NUCLEOTIDE SEQUENCE</scope>
    <source>
        <strain evidence="9">AEG42_29</strain>
    </source>
</reference>
<dbReference type="Gene3D" id="2.40.10.10">
    <property type="entry name" value="Trypsin-like serine proteases"/>
    <property type="match status" value="2"/>
</dbReference>
<evidence type="ECO:0000256" key="1">
    <source>
        <dbReference type="ARBA" id="ARBA00004141"/>
    </source>
</evidence>
<evidence type="ECO:0000256" key="3">
    <source>
        <dbReference type="ARBA" id="ARBA00022670"/>
    </source>
</evidence>
<evidence type="ECO:0000256" key="7">
    <source>
        <dbReference type="ARBA" id="ARBA00023136"/>
    </source>
</evidence>
<dbReference type="InterPro" id="IPR047680">
    <property type="entry name" value="MarP-like"/>
</dbReference>
<dbReference type="KEGG" id="parq:DSM112329_03883"/>
<keyword evidence="5 9" id="KW-0378">Hydrolase</keyword>
<dbReference type="GO" id="GO:0006508">
    <property type="term" value="P:proteolysis"/>
    <property type="evidence" value="ECO:0007669"/>
    <property type="project" value="UniProtKB-KW"/>
</dbReference>
<evidence type="ECO:0000256" key="8">
    <source>
        <dbReference type="SAM" id="Phobius"/>
    </source>
</evidence>
<dbReference type="NCBIfam" id="NF033740">
    <property type="entry name" value="MarP_fam_protase"/>
    <property type="match status" value="1"/>
</dbReference>
<protein>
    <submittedName>
        <fullName evidence="9">Serine protease</fullName>
        <ecNumber evidence="9">3.4.21.-</ecNumber>
    </submittedName>
</protein>
<dbReference type="EC" id="3.4.21.-" evidence="9"/>
<keyword evidence="3 9" id="KW-0645">Protease</keyword>
<comment type="subcellular location">
    <subcellularLocation>
        <location evidence="1">Membrane</location>
        <topology evidence="1">Multi-pass membrane protein</topology>
    </subcellularLocation>
</comment>
<dbReference type="RefSeq" id="WP_354698217.1">
    <property type="nucleotide sequence ID" value="NZ_CP114014.1"/>
</dbReference>
<dbReference type="SUPFAM" id="SSF50494">
    <property type="entry name" value="Trypsin-like serine proteases"/>
    <property type="match status" value="1"/>
</dbReference>
<dbReference type="GO" id="GO:0016020">
    <property type="term" value="C:membrane"/>
    <property type="evidence" value="ECO:0007669"/>
    <property type="project" value="UniProtKB-SubCell"/>
</dbReference>
<dbReference type="InterPro" id="IPR003825">
    <property type="entry name" value="Colicin-V_CvpA"/>
</dbReference>
<comment type="similarity">
    <text evidence="2">Belongs to the peptidase S1C family.</text>
</comment>
<evidence type="ECO:0000313" key="9">
    <source>
        <dbReference type="EMBL" id="XAY07005.1"/>
    </source>
</evidence>
<evidence type="ECO:0000256" key="4">
    <source>
        <dbReference type="ARBA" id="ARBA00022692"/>
    </source>
</evidence>
<keyword evidence="7 8" id="KW-0472">Membrane</keyword>
<dbReference type="GO" id="GO:0004252">
    <property type="term" value="F:serine-type endopeptidase activity"/>
    <property type="evidence" value="ECO:0007669"/>
    <property type="project" value="InterPro"/>
</dbReference>
<dbReference type="PANTHER" id="PTHR43343">
    <property type="entry name" value="PEPTIDASE S12"/>
    <property type="match status" value="1"/>
</dbReference>
<sequence length="384" mass="38744">MTTIDIVILVFCVFMAAVGWRQGLIVGALSLVGFAAGALAGTRLAAAVVDGGSSSPYAPLFGLGGALLVGAALSAGLEVLGIGLRRRLSSVPGLASVDGVLGSALGAALALGICWVAGAVTLQTPGARQYRADIQRSEILSRLNDVLPPSGGLLNALARFDPFPAFDGPDANVPAPPAGVGRDPHIQAVADSIVRITGTACGLGIEGSGWVAGPGIVVTNAHVVAGEDDTVVQVRGSGSRLPARAIAFDPRNDIAVLEVGGLDAESLPLADDPPVGRLGAILGFPGNGPYDVRSARLGPTRSVISADAYGNEGVRRSIVTFRGLVRSGNSGGPVVDTRGRVITTVFATSRDAARRRTGYGVPNEVVKDLLDGAGDRVSTGPCAP</sequence>
<dbReference type="InterPro" id="IPR009003">
    <property type="entry name" value="Peptidase_S1_PA"/>
</dbReference>
<feature type="transmembrane region" description="Helical" evidence="8">
    <location>
        <begin position="61"/>
        <end position="84"/>
    </location>
</feature>
<keyword evidence="6 8" id="KW-1133">Transmembrane helix</keyword>
<evidence type="ECO:0000256" key="6">
    <source>
        <dbReference type="ARBA" id="ARBA00022989"/>
    </source>
</evidence>
<feature type="transmembrane region" description="Helical" evidence="8">
    <location>
        <begin position="31"/>
        <end position="49"/>
    </location>
</feature>
<accession>A0AAU7AZC9</accession>
<gene>
    <name evidence="9" type="ORF">DSM112329_03883</name>
</gene>
<dbReference type="AlphaFoldDB" id="A0AAU7AZC9"/>
<dbReference type="InterPro" id="IPR001940">
    <property type="entry name" value="Peptidase_S1C"/>
</dbReference>
<dbReference type="GO" id="GO:0009403">
    <property type="term" value="P:toxin biosynthetic process"/>
    <property type="evidence" value="ECO:0007669"/>
    <property type="project" value="InterPro"/>
</dbReference>
<dbReference type="PANTHER" id="PTHR43343:SF3">
    <property type="entry name" value="PROTEASE DO-LIKE 8, CHLOROPLASTIC"/>
    <property type="match status" value="1"/>
</dbReference>
<dbReference type="EMBL" id="CP114014">
    <property type="protein sequence ID" value="XAY07005.1"/>
    <property type="molecule type" value="Genomic_DNA"/>
</dbReference>
<dbReference type="InterPro" id="IPR043504">
    <property type="entry name" value="Peptidase_S1_PA_chymotrypsin"/>
</dbReference>
<dbReference type="Pfam" id="PF13365">
    <property type="entry name" value="Trypsin_2"/>
    <property type="match status" value="1"/>
</dbReference>
<organism evidence="9">
    <name type="scientific">Paraconexibacter sp. AEG42_29</name>
    <dbReference type="NCBI Taxonomy" id="2997339"/>
    <lineage>
        <taxon>Bacteria</taxon>
        <taxon>Bacillati</taxon>
        <taxon>Actinomycetota</taxon>
        <taxon>Thermoleophilia</taxon>
        <taxon>Solirubrobacterales</taxon>
        <taxon>Paraconexibacteraceae</taxon>
        <taxon>Paraconexibacter</taxon>
    </lineage>
</organism>
<name>A0AAU7AZC9_9ACTN</name>
<proteinExistence type="inferred from homology"/>
<feature type="transmembrane region" description="Helical" evidence="8">
    <location>
        <begin position="104"/>
        <end position="122"/>
    </location>
</feature>
<evidence type="ECO:0000256" key="2">
    <source>
        <dbReference type="ARBA" id="ARBA00010541"/>
    </source>
</evidence>